<dbReference type="RefSeq" id="XP_019099312.1">
    <property type="nucleotide sequence ID" value="XM_019243767.1"/>
</dbReference>
<reference evidence="1" key="1">
    <citation type="journal article" date="2014" name="Nat. Commun.">
        <title>The emerging biofuel crop Camelina sativa retains a highly undifferentiated hexaploid genome structure.</title>
        <authorList>
            <person name="Kagale S."/>
            <person name="Koh C."/>
            <person name="Nixon J."/>
            <person name="Bollina V."/>
            <person name="Clarke W.E."/>
            <person name="Tuteja R."/>
            <person name="Spillane C."/>
            <person name="Robinson S.J."/>
            <person name="Links M.G."/>
            <person name="Clarke C."/>
            <person name="Higgins E.E."/>
            <person name="Huebert T."/>
            <person name="Sharpe A.G."/>
            <person name="Parkin I.A."/>
        </authorList>
    </citation>
    <scope>NUCLEOTIDE SEQUENCE [LARGE SCALE GENOMIC DNA]</scope>
    <source>
        <strain evidence="1">cv. DH55</strain>
    </source>
</reference>
<organism evidence="1 2">
    <name type="scientific">Camelina sativa</name>
    <name type="common">False flax</name>
    <name type="synonym">Myagrum sativum</name>
    <dbReference type="NCBI Taxonomy" id="90675"/>
    <lineage>
        <taxon>Eukaryota</taxon>
        <taxon>Viridiplantae</taxon>
        <taxon>Streptophyta</taxon>
        <taxon>Embryophyta</taxon>
        <taxon>Tracheophyta</taxon>
        <taxon>Spermatophyta</taxon>
        <taxon>Magnoliopsida</taxon>
        <taxon>eudicotyledons</taxon>
        <taxon>Gunneridae</taxon>
        <taxon>Pentapetalae</taxon>
        <taxon>rosids</taxon>
        <taxon>malvids</taxon>
        <taxon>Brassicales</taxon>
        <taxon>Brassicaceae</taxon>
        <taxon>Camelineae</taxon>
        <taxon>Camelina</taxon>
    </lineage>
</organism>
<protein>
    <submittedName>
        <fullName evidence="2">Uncharacterized protein LOC104777105 isoform X2</fullName>
    </submittedName>
</protein>
<name>A0ABM1RJX4_CAMSA</name>
<evidence type="ECO:0000313" key="1">
    <source>
        <dbReference type="Proteomes" id="UP000694864"/>
    </source>
</evidence>
<accession>A0ABM1RJX4</accession>
<gene>
    <name evidence="2" type="primary">LOC104777105</name>
</gene>
<proteinExistence type="predicted"/>
<keyword evidence="1" id="KW-1185">Reference proteome</keyword>
<sequence length="108" mass="12389">MMIQSVFLEQLQNLAGQHSNVLENLTPTVRKRVEVLREIQVLLTNCTFCCHCDSDLREALQLVLIPTLLAKGHSPRMWSMNYSAPHLLSRSFMPCLFKILLNAIFLSF</sequence>
<dbReference type="Proteomes" id="UP000694864">
    <property type="component" value="Chromosome 3"/>
</dbReference>
<evidence type="ECO:0000313" key="2">
    <source>
        <dbReference type="RefSeq" id="XP_019099312.1"/>
    </source>
</evidence>
<dbReference type="GeneID" id="104777105"/>
<reference evidence="2" key="2">
    <citation type="submission" date="2025-08" db="UniProtKB">
        <authorList>
            <consortium name="RefSeq"/>
        </authorList>
    </citation>
    <scope>IDENTIFICATION</scope>
    <source>
        <tissue evidence="2">Leaf</tissue>
    </source>
</reference>